<keyword evidence="4" id="KW-1185">Reference proteome</keyword>
<feature type="compositionally biased region" description="Basic and acidic residues" evidence="1">
    <location>
        <begin position="36"/>
        <end position="79"/>
    </location>
</feature>
<reference evidence="4" key="1">
    <citation type="submission" date="2016-10" db="EMBL/GenBank/DDBJ databases">
        <authorList>
            <person name="Varghese N."/>
            <person name="Submissions S."/>
        </authorList>
    </citation>
    <scope>NUCLEOTIDE SEQUENCE [LARGE SCALE GENOMIC DNA]</scope>
    <source>
        <strain evidence="4">DSM 22017</strain>
    </source>
</reference>
<dbReference type="RefSeq" id="WP_090970247.1">
    <property type="nucleotide sequence ID" value="NZ_FNRT01000002.1"/>
</dbReference>
<feature type="signal peptide" evidence="2">
    <location>
        <begin position="1"/>
        <end position="34"/>
    </location>
</feature>
<feature type="compositionally biased region" description="Gly residues" evidence="1">
    <location>
        <begin position="110"/>
        <end position="119"/>
    </location>
</feature>
<dbReference type="PROSITE" id="PS51318">
    <property type="entry name" value="TAT"/>
    <property type="match status" value="1"/>
</dbReference>
<name>A0A1H4WI82_9ACTN</name>
<protein>
    <recommendedName>
        <fullName evidence="5">Secreted protein</fullName>
    </recommendedName>
</protein>
<feature type="region of interest" description="Disordered" evidence="1">
    <location>
        <begin position="28"/>
        <end position="130"/>
    </location>
</feature>
<dbReference type="AlphaFoldDB" id="A0A1H4WI82"/>
<evidence type="ECO:0000256" key="2">
    <source>
        <dbReference type="SAM" id="SignalP"/>
    </source>
</evidence>
<accession>A0A1H4WI82</accession>
<evidence type="ECO:0000313" key="3">
    <source>
        <dbReference type="EMBL" id="SEC93026.1"/>
    </source>
</evidence>
<dbReference type="OrthoDB" id="4870342at2"/>
<organism evidence="3 4">
    <name type="scientific">Nocardioides exalbidus</name>
    <dbReference type="NCBI Taxonomy" id="402596"/>
    <lineage>
        <taxon>Bacteria</taxon>
        <taxon>Bacillati</taxon>
        <taxon>Actinomycetota</taxon>
        <taxon>Actinomycetes</taxon>
        <taxon>Propionibacteriales</taxon>
        <taxon>Nocardioidaceae</taxon>
        <taxon>Nocardioides</taxon>
    </lineage>
</organism>
<proteinExistence type="predicted"/>
<feature type="chain" id="PRO_5039076752" description="Secreted protein" evidence="2">
    <location>
        <begin position="35"/>
        <end position="221"/>
    </location>
</feature>
<dbReference type="InterPro" id="IPR006311">
    <property type="entry name" value="TAT_signal"/>
</dbReference>
<keyword evidence="2" id="KW-0732">Signal</keyword>
<dbReference type="Proteomes" id="UP000198742">
    <property type="component" value="Unassembled WGS sequence"/>
</dbReference>
<dbReference type="EMBL" id="FNRT01000002">
    <property type="protein sequence ID" value="SEC93026.1"/>
    <property type="molecule type" value="Genomic_DNA"/>
</dbReference>
<sequence length="221" mass="22052">MKTSTSTSRTLAVTAATATLALAGLAAASAPALAHSDSHTSVRLSGHGDDDPAGDDHGGHGDDDHDGGDDHGGRGHGGDDNGGTDDNSSGGGGGGTDDNSSSTGSRGGDDNGGTRGGRGGRGDDRVIRTGACSSTGTWKLKVKTDDGRLEVEGEVDTNRAGQTWAWTITDNDAVAGRGSATTGGRSGSFSVERKIPNRAGADRIVFRATRDGNVCQGAITF</sequence>
<evidence type="ECO:0000313" key="4">
    <source>
        <dbReference type="Proteomes" id="UP000198742"/>
    </source>
</evidence>
<dbReference type="STRING" id="402596.SAMN04489844_3279"/>
<evidence type="ECO:0000256" key="1">
    <source>
        <dbReference type="SAM" id="MobiDB-lite"/>
    </source>
</evidence>
<evidence type="ECO:0008006" key="5">
    <source>
        <dbReference type="Google" id="ProtNLM"/>
    </source>
</evidence>
<gene>
    <name evidence="3" type="ORF">SAMN04489844_3279</name>
</gene>